<evidence type="ECO:0000313" key="1">
    <source>
        <dbReference type="EMBL" id="BBE18457.1"/>
    </source>
</evidence>
<dbReference type="AlphaFoldDB" id="A0A5K7SAI7"/>
<proteinExistence type="predicted"/>
<dbReference type="Proteomes" id="UP001193389">
    <property type="component" value="Chromosome"/>
</dbReference>
<dbReference type="KEGG" id="anf:AQPE_2619"/>
<organism evidence="1 2">
    <name type="scientific">Aquipluma nitroreducens</name>
    <dbReference type="NCBI Taxonomy" id="2010828"/>
    <lineage>
        <taxon>Bacteria</taxon>
        <taxon>Pseudomonadati</taxon>
        <taxon>Bacteroidota</taxon>
        <taxon>Bacteroidia</taxon>
        <taxon>Marinilabiliales</taxon>
        <taxon>Prolixibacteraceae</taxon>
        <taxon>Aquipluma</taxon>
    </lineage>
</organism>
<evidence type="ECO:0000313" key="2">
    <source>
        <dbReference type="Proteomes" id="UP001193389"/>
    </source>
</evidence>
<reference evidence="1" key="1">
    <citation type="journal article" date="2020" name="Int. J. Syst. Evol. Microbiol.">
        <title>Aquipluma nitroreducens gen. nov. sp. nov., a novel facultatively anaerobic bacterium isolated from a freshwater lake.</title>
        <authorList>
            <person name="Watanabe M."/>
            <person name="Kojima H."/>
            <person name="Fukui M."/>
        </authorList>
    </citation>
    <scope>NUCLEOTIDE SEQUENCE</scope>
    <source>
        <strain evidence="1">MeG22</strain>
    </source>
</reference>
<gene>
    <name evidence="1" type="ORF">AQPE_2619</name>
</gene>
<sequence>MNRNRNGFIPKFLKSEALFLQVFILLLKSKPTRTHET</sequence>
<dbReference type="EMBL" id="AP018694">
    <property type="protein sequence ID" value="BBE18457.1"/>
    <property type="molecule type" value="Genomic_DNA"/>
</dbReference>
<protein>
    <submittedName>
        <fullName evidence="1">Uncharacterized protein</fullName>
    </submittedName>
</protein>
<accession>A0A5K7SAI7</accession>
<name>A0A5K7SAI7_9BACT</name>
<keyword evidence="2" id="KW-1185">Reference proteome</keyword>